<dbReference type="SUPFAM" id="SSF57903">
    <property type="entry name" value="FYVE/PHD zinc finger"/>
    <property type="match status" value="1"/>
</dbReference>
<dbReference type="Gene3D" id="3.30.40.10">
    <property type="entry name" value="Zinc/RING finger domain, C3HC4 (zinc finger)"/>
    <property type="match status" value="1"/>
</dbReference>
<evidence type="ECO:0000256" key="22">
    <source>
        <dbReference type="SAM" id="MobiDB-lite"/>
    </source>
</evidence>
<dbReference type="PANTHER" id="PTHR10615">
    <property type="entry name" value="HISTONE ACETYLTRANSFERASE"/>
    <property type="match status" value="1"/>
</dbReference>
<organism evidence="27 28">
    <name type="scientific">Geospiza parvula</name>
    <name type="common">Small tree-finch</name>
    <name type="synonym">Camarhynchus parvulus</name>
    <dbReference type="NCBI Taxonomy" id="87175"/>
    <lineage>
        <taxon>Eukaryota</taxon>
        <taxon>Metazoa</taxon>
        <taxon>Chordata</taxon>
        <taxon>Craniata</taxon>
        <taxon>Vertebrata</taxon>
        <taxon>Euteleostomi</taxon>
        <taxon>Archelosauria</taxon>
        <taxon>Archosauria</taxon>
        <taxon>Dinosauria</taxon>
        <taxon>Saurischia</taxon>
        <taxon>Theropoda</taxon>
        <taxon>Coelurosauria</taxon>
        <taxon>Aves</taxon>
        <taxon>Neognathae</taxon>
        <taxon>Neoaves</taxon>
        <taxon>Telluraves</taxon>
        <taxon>Australaves</taxon>
        <taxon>Passeriformes</taxon>
        <taxon>Thraupidae</taxon>
        <taxon>Camarhynchus</taxon>
    </lineage>
</organism>
<feature type="region of interest" description="Disordered" evidence="22">
    <location>
        <begin position="1629"/>
        <end position="1668"/>
    </location>
</feature>
<feature type="domain" description="SAMD1-like winged helix (WH)" evidence="26">
    <location>
        <begin position="1"/>
        <end position="77"/>
    </location>
</feature>
<keyword evidence="4" id="KW-0678">Repressor</keyword>
<dbReference type="Gene3D" id="3.30.60.60">
    <property type="entry name" value="N-acetyl transferase-like"/>
    <property type="match status" value="1"/>
</dbReference>
<feature type="compositionally biased region" description="Basic and acidic residues" evidence="22">
    <location>
        <begin position="1153"/>
        <end position="1177"/>
    </location>
</feature>
<feature type="region of interest" description="Disordered" evidence="22">
    <location>
        <begin position="1258"/>
        <end position="1330"/>
    </location>
</feature>
<name>A0A8C3M8Q7_GEOPR</name>
<dbReference type="PROSITE" id="PS52014">
    <property type="entry name" value="SAMD1_WH"/>
    <property type="match status" value="1"/>
</dbReference>
<evidence type="ECO:0000256" key="14">
    <source>
        <dbReference type="ARBA" id="ARBA00022990"/>
    </source>
</evidence>
<evidence type="ECO:0000256" key="16">
    <source>
        <dbReference type="ARBA" id="ARBA00023159"/>
    </source>
</evidence>
<dbReference type="PROSITE" id="PS51504">
    <property type="entry name" value="H15"/>
    <property type="match status" value="1"/>
</dbReference>
<dbReference type="GO" id="GO:0006334">
    <property type="term" value="P:nucleosome assembly"/>
    <property type="evidence" value="ECO:0007669"/>
    <property type="project" value="InterPro"/>
</dbReference>
<dbReference type="GO" id="GO:0005634">
    <property type="term" value="C:nucleus"/>
    <property type="evidence" value="ECO:0007669"/>
    <property type="project" value="UniProtKB-SubCell"/>
</dbReference>
<dbReference type="GO" id="GO:0003712">
    <property type="term" value="F:transcription coregulator activity"/>
    <property type="evidence" value="ECO:0007669"/>
    <property type="project" value="TreeGrafter"/>
</dbReference>
<keyword evidence="12" id="KW-0832">Ubl conjugation</keyword>
<keyword evidence="21" id="KW-0175">Coiled coil</keyword>
<keyword evidence="28" id="KW-1185">Reference proteome</keyword>
<evidence type="ECO:0000256" key="5">
    <source>
        <dbReference type="ARBA" id="ARBA00022499"/>
    </source>
</evidence>
<keyword evidence="5" id="KW-1017">Isopeptide bond</keyword>
<evidence type="ECO:0000256" key="1">
    <source>
        <dbReference type="ARBA" id="ARBA00004123"/>
    </source>
</evidence>
<feature type="compositionally biased region" description="Basic and acidic residues" evidence="22">
    <location>
        <begin position="1130"/>
        <end position="1145"/>
    </location>
</feature>
<feature type="region of interest" description="Disordered" evidence="22">
    <location>
        <begin position="1436"/>
        <end position="1456"/>
    </location>
</feature>
<dbReference type="PROSITE" id="PS51726">
    <property type="entry name" value="MYST_HAT"/>
    <property type="match status" value="1"/>
</dbReference>
<evidence type="ECO:0000256" key="19">
    <source>
        <dbReference type="ARBA" id="ARBA00023315"/>
    </source>
</evidence>
<dbReference type="GO" id="GO:0006357">
    <property type="term" value="P:regulation of transcription by RNA polymerase II"/>
    <property type="evidence" value="ECO:0007669"/>
    <property type="project" value="TreeGrafter"/>
</dbReference>
<dbReference type="PROSITE" id="PS50016">
    <property type="entry name" value="ZF_PHD_2"/>
    <property type="match status" value="2"/>
</dbReference>
<dbReference type="SMART" id="SM00526">
    <property type="entry name" value="H15"/>
    <property type="match status" value="1"/>
</dbReference>
<dbReference type="InterPro" id="IPR036390">
    <property type="entry name" value="WH_DNA-bd_sf"/>
</dbReference>
<feature type="compositionally biased region" description="Basic and acidic residues" evidence="22">
    <location>
        <begin position="1209"/>
        <end position="1224"/>
    </location>
</feature>
<feature type="domain" description="H15" evidence="24">
    <location>
        <begin position="103"/>
        <end position="176"/>
    </location>
</feature>
<accession>A0A8U8ASH2</accession>
<feature type="compositionally biased region" description="Basic and acidic residues" evidence="22">
    <location>
        <begin position="1279"/>
        <end position="1299"/>
    </location>
</feature>
<dbReference type="FunFam" id="1.10.10.10:FF:000132">
    <property type="entry name" value="Histone acetyltransferase"/>
    <property type="match status" value="1"/>
</dbReference>
<reference evidence="27" key="3">
    <citation type="submission" date="2025-09" db="UniProtKB">
        <authorList>
            <consortium name="Ensembl"/>
        </authorList>
    </citation>
    <scope>IDENTIFICATION</scope>
</reference>
<dbReference type="InterPro" id="IPR019787">
    <property type="entry name" value="Znf_PHD-finger"/>
</dbReference>
<feature type="compositionally biased region" description="Basic and acidic residues" evidence="22">
    <location>
        <begin position="1024"/>
        <end position="1034"/>
    </location>
</feature>
<evidence type="ECO:0000256" key="18">
    <source>
        <dbReference type="ARBA" id="ARBA00023242"/>
    </source>
</evidence>
<comment type="catalytic activity">
    <reaction evidence="20">
        <text>L-lysyl-[protein] + acetyl-CoA = N(6)-acetyl-L-lysyl-[protein] + CoA + H(+)</text>
        <dbReference type="Rhea" id="RHEA:45948"/>
        <dbReference type="Rhea" id="RHEA-COMP:9752"/>
        <dbReference type="Rhea" id="RHEA-COMP:10731"/>
        <dbReference type="ChEBI" id="CHEBI:15378"/>
        <dbReference type="ChEBI" id="CHEBI:29969"/>
        <dbReference type="ChEBI" id="CHEBI:57287"/>
        <dbReference type="ChEBI" id="CHEBI:57288"/>
        <dbReference type="ChEBI" id="CHEBI:61930"/>
        <dbReference type="EC" id="2.3.1.48"/>
    </reaction>
</comment>
<evidence type="ECO:0000256" key="8">
    <source>
        <dbReference type="ARBA" id="ARBA00022723"/>
    </source>
</evidence>
<dbReference type="EC" id="2.3.1.48" evidence="3"/>
<evidence type="ECO:0000256" key="10">
    <source>
        <dbReference type="ARBA" id="ARBA00022771"/>
    </source>
</evidence>
<dbReference type="CDD" id="cd15527">
    <property type="entry name" value="PHD2_KAT6A_6B"/>
    <property type="match status" value="1"/>
</dbReference>
<evidence type="ECO:0000259" key="23">
    <source>
        <dbReference type="PROSITE" id="PS50016"/>
    </source>
</evidence>
<dbReference type="SUPFAM" id="SSF55729">
    <property type="entry name" value="Acyl-CoA N-acyltransferases (Nat)"/>
    <property type="match status" value="1"/>
</dbReference>
<evidence type="ECO:0000256" key="21">
    <source>
        <dbReference type="SAM" id="Coils"/>
    </source>
</evidence>
<evidence type="ECO:0000259" key="25">
    <source>
        <dbReference type="PROSITE" id="PS51726"/>
    </source>
</evidence>
<dbReference type="SMART" id="SM00249">
    <property type="entry name" value="PHD"/>
    <property type="match status" value="2"/>
</dbReference>
<dbReference type="InterPro" id="IPR048589">
    <property type="entry name" value="SAMD1-like_WH"/>
</dbReference>
<dbReference type="Pfam" id="PF01853">
    <property type="entry name" value="MOZ_SAS"/>
    <property type="match status" value="1"/>
</dbReference>
<keyword evidence="7" id="KW-0808">Transferase</keyword>
<feature type="compositionally biased region" description="Basic residues" evidence="22">
    <location>
        <begin position="910"/>
        <end position="929"/>
    </location>
</feature>
<dbReference type="CDD" id="cd15689">
    <property type="entry name" value="PHD1_MORF"/>
    <property type="match status" value="1"/>
</dbReference>
<feature type="compositionally biased region" description="Basic and acidic residues" evidence="22">
    <location>
        <begin position="998"/>
        <end position="1009"/>
    </location>
</feature>
<keyword evidence="18" id="KW-0539">Nucleus</keyword>
<dbReference type="Pfam" id="PF21524">
    <property type="entry name" value="SAMD1_WH"/>
    <property type="match status" value="1"/>
</dbReference>
<feature type="domain" description="PHD-type" evidence="23">
    <location>
        <begin position="213"/>
        <end position="272"/>
    </location>
</feature>
<evidence type="ECO:0000256" key="3">
    <source>
        <dbReference type="ARBA" id="ARBA00013184"/>
    </source>
</evidence>
<feature type="compositionally biased region" description="Polar residues" evidence="22">
    <location>
        <begin position="843"/>
        <end position="860"/>
    </location>
</feature>
<feature type="domain" description="PHD-type" evidence="23">
    <location>
        <begin position="269"/>
        <end position="320"/>
    </location>
</feature>
<dbReference type="InterPro" id="IPR036388">
    <property type="entry name" value="WH-like_DNA-bd_sf"/>
</dbReference>
<evidence type="ECO:0000256" key="20">
    <source>
        <dbReference type="ARBA" id="ARBA00048017"/>
    </source>
</evidence>
<feature type="compositionally biased region" description="Acidic residues" evidence="22">
    <location>
        <begin position="1178"/>
        <end position="1188"/>
    </location>
</feature>
<feature type="compositionally biased region" description="Basic and acidic residues" evidence="22">
    <location>
        <begin position="1081"/>
        <end position="1091"/>
    </location>
</feature>
<feature type="region of interest" description="Disordered" evidence="22">
    <location>
        <begin position="361"/>
        <end position="410"/>
    </location>
</feature>
<evidence type="ECO:0000256" key="13">
    <source>
        <dbReference type="ARBA" id="ARBA00022853"/>
    </source>
</evidence>
<keyword evidence="11" id="KW-0862">Zinc</keyword>
<dbReference type="InterPro" id="IPR016181">
    <property type="entry name" value="Acyl_CoA_acyltransferase"/>
</dbReference>
<dbReference type="PANTHER" id="PTHR10615:SF73">
    <property type="entry name" value="HISTONE ACETYLTRANSFERASE KAT6B"/>
    <property type="match status" value="1"/>
</dbReference>
<dbReference type="FunFam" id="3.30.40.10:FF:000035">
    <property type="entry name" value="Histone acetyltransferase"/>
    <property type="match status" value="1"/>
</dbReference>
<accession>A0A8C3M8Q7</accession>
<keyword evidence="10" id="KW-0863">Zinc-finger</keyword>
<dbReference type="InterPro" id="IPR050603">
    <property type="entry name" value="MYST_HAT"/>
</dbReference>
<dbReference type="InterPro" id="IPR002717">
    <property type="entry name" value="HAT_MYST-type"/>
</dbReference>
<evidence type="ECO:0000256" key="4">
    <source>
        <dbReference type="ARBA" id="ARBA00022491"/>
    </source>
</evidence>
<keyword evidence="17" id="KW-0804">Transcription</keyword>
<dbReference type="InterPro" id="IPR011011">
    <property type="entry name" value="Znf_FYVE_PHD"/>
</dbReference>
<dbReference type="Gene3D" id="1.10.10.10">
    <property type="entry name" value="Winged helix-like DNA-binding domain superfamily/Winged helix DNA-binding domain"/>
    <property type="match status" value="2"/>
</dbReference>
<dbReference type="GO" id="GO:0008270">
    <property type="term" value="F:zinc ion binding"/>
    <property type="evidence" value="ECO:0007669"/>
    <property type="project" value="UniProtKB-KW"/>
</dbReference>
<feature type="compositionally biased region" description="Polar residues" evidence="22">
    <location>
        <begin position="1440"/>
        <end position="1456"/>
    </location>
</feature>
<dbReference type="Pfam" id="PF00628">
    <property type="entry name" value="PHD"/>
    <property type="match status" value="1"/>
</dbReference>
<evidence type="ECO:0000256" key="9">
    <source>
        <dbReference type="ARBA" id="ARBA00022737"/>
    </source>
</evidence>
<dbReference type="GO" id="GO:0003682">
    <property type="term" value="F:chromatin binding"/>
    <property type="evidence" value="ECO:0007669"/>
    <property type="project" value="TreeGrafter"/>
</dbReference>
<dbReference type="GO" id="GO:0070776">
    <property type="term" value="C:MOZ/MORF histone acetyltransferase complex"/>
    <property type="evidence" value="ECO:0007669"/>
    <property type="project" value="TreeGrafter"/>
</dbReference>
<evidence type="ECO:0000259" key="26">
    <source>
        <dbReference type="PROSITE" id="PS52014"/>
    </source>
</evidence>
<dbReference type="Proteomes" id="UP000694382">
    <property type="component" value="Chromosome 6"/>
</dbReference>
<evidence type="ECO:0000256" key="6">
    <source>
        <dbReference type="ARBA" id="ARBA00022553"/>
    </source>
</evidence>
<dbReference type="GO" id="GO:0000786">
    <property type="term" value="C:nucleosome"/>
    <property type="evidence" value="ECO:0007669"/>
    <property type="project" value="InterPro"/>
</dbReference>
<keyword evidence="13" id="KW-0156">Chromatin regulator</keyword>
<dbReference type="Pfam" id="PF17772">
    <property type="entry name" value="zf-MYST"/>
    <property type="match status" value="1"/>
</dbReference>
<feature type="compositionally biased region" description="Low complexity" evidence="22">
    <location>
        <begin position="931"/>
        <end position="944"/>
    </location>
</feature>
<dbReference type="InterPro" id="IPR040706">
    <property type="entry name" value="Zf-MYST"/>
</dbReference>
<dbReference type="GO" id="GO:0010484">
    <property type="term" value="F:histone H3 acetyltransferase activity"/>
    <property type="evidence" value="ECO:0007669"/>
    <property type="project" value="TreeGrafter"/>
</dbReference>
<dbReference type="FunFam" id="3.30.60.60:FF:000002">
    <property type="entry name" value="Histone acetyltransferase"/>
    <property type="match status" value="1"/>
</dbReference>
<feature type="compositionally biased region" description="Low complexity" evidence="22">
    <location>
        <begin position="1361"/>
        <end position="1381"/>
    </location>
</feature>
<dbReference type="InterPro" id="IPR013083">
    <property type="entry name" value="Znf_RING/FYVE/PHD"/>
</dbReference>
<reference evidence="27" key="2">
    <citation type="submission" date="2025-08" db="UniProtKB">
        <authorList>
            <consortium name="Ensembl"/>
        </authorList>
    </citation>
    <scope>IDENTIFICATION</scope>
</reference>
<evidence type="ECO:0000256" key="17">
    <source>
        <dbReference type="ARBA" id="ARBA00023163"/>
    </source>
</evidence>
<feature type="domain" description="MYST-type HAT" evidence="25">
    <location>
        <begin position="532"/>
        <end position="806"/>
    </location>
</feature>
<evidence type="ECO:0000256" key="2">
    <source>
        <dbReference type="ARBA" id="ARBA00010107"/>
    </source>
</evidence>
<evidence type="ECO:0000256" key="11">
    <source>
        <dbReference type="ARBA" id="ARBA00022833"/>
    </source>
</evidence>
<evidence type="ECO:0000313" key="27">
    <source>
        <dbReference type="Ensembl" id="ENSCPVP00000002710.2"/>
    </source>
</evidence>
<dbReference type="Ensembl" id="ENSCPVT00000002819.2">
    <property type="protein sequence ID" value="ENSCPVP00000002710.2"/>
    <property type="gene ID" value="ENSCPVG00000001994.2"/>
</dbReference>
<feature type="coiled-coil region" evidence="21">
    <location>
        <begin position="811"/>
        <end position="838"/>
    </location>
</feature>
<comment type="similarity">
    <text evidence="2">Belongs to the MYST (SAS/MOZ) family.</text>
</comment>
<feature type="compositionally biased region" description="Polar residues" evidence="22">
    <location>
        <begin position="1308"/>
        <end position="1319"/>
    </location>
</feature>
<feature type="region of interest" description="Disordered" evidence="22">
    <location>
        <begin position="1347"/>
        <end position="1385"/>
    </location>
</feature>
<keyword evidence="9" id="KW-0677">Repeat</keyword>
<dbReference type="FunFam" id="3.40.630.30:FF:000001">
    <property type="entry name" value="Histone acetyltransferase"/>
    <property type="match status" value="1"/>
</dbReference>
<dbReference type="FunFam" id="1.10.10.10:FF:000123">
    <property type="entry name" value="Histone acetyltransferase"/>
    <property type="match status" value="1"/>
</dbReference>
<evidence type="ECO:0000313" key="28">
    <source>
        <dbReference type="Proteomes" id="UP000694382"/>
    </source>
</evidence>
<feature type="region of interest" description="Disordered" evidence="22">
    <location>
        <begin position="843"/>
        <end position="1009"/>
    </location>
</feature>
<sequence length="1841" mass="205920">MVKLANPLYTEWILEAIQKVKKQKQRPSEERICHAVCASHGLDKKTVSEQLELSVQDGSILKVTNKGLASYKDPDNPGRFSCVKPGTIPKSVKGSRGACNELRNVDWNKLLRRAIEGLQEPNGSSLKNIEKYLRSQNDLASIFNNPAFQQRLRLGAKRAVNNGRLLKDGPQYRVNYGSLESKGAPKYSSTFPASLPPVSLLPHEKDQPRADPIPICSFCLGTKESNREKKPEELLSCADCGSSGHPSCLKFCPELTTNVKALRWQCIECKTCSACRIQGKNADNMLFSDSCDRGFHMECCDPPLSRMPKGMWICQVCRPKKKGRKLLHEKAAQIRRRYAKPIGRPKNKLKQRMLSVTSDEGSMNAFTGRGSPGRGQKTKVCTTPSSGHAASVKDSSSRLPVTDPTRPGATTKITTTSTYISASTLKVNKKTKGLIDGLTKFFTPSPDGRRSRGEIIDFSKHYRPRKKVSQKQSCTSLVLATDTEIKLSIKQENTDVFLLGSKDTVTQEDLEVFKQARELSLEKIGCKNTGETSGRYPSVIEFGKYEIQTWYSSPYPQEYARLPKLYLCEFCLKYMKSKNILLRHSEKCGWFHPPANEIYRRNDLSVFEVDGNVSKIYCQNLCLLAKLFLDHKTLYYDVEPFLFYVLTKNDEKGCHLVGYFSKEKLCQQKYNVSCIMIMPQYQRQGFGRFLIDFSYLLSRREGQAGSPEKPLSDLGRLSYLAYWKSVILEYLNCHHEKQISIKGMSRATGMCPHDIATTLQQHSMIDKREDRFVIIRREKLISSHMEKLKANPRINEVDPESLRWTPLLVPNAAVSEEEREAEKEAERLMEQASCWEKEEQEIFSTRTNSRQSPAKVQSKNKYLRSPESVAVVGERGQCTEQSKESSEEDGGDENQQSSPPRLTKPQSLAMKRKRPFILKKKRGRKRRRINSSVTTETISETTEVLNEPFDNSDEERPMPQLEPTCEMDGEDDDLKPVIRKAFEYQPGQQKQEEEEQNKEEKDTHCYRRDENCTDTTEDVAVLEESTKDNLEPLKSKQGWPKGVKRGPSKWRQSKERKPGFKLNLYTPPETPMEPDYQVQVEEQKEVAEDKPCSVPAVTEEAIKEPPEALPPPDDEVKEVEPEPLHPPSEPFEKQENDAMKAGEEERSIEEDGINSKDQEKDKAEEVFVQKEESVHLDDQEEEEEEDEEPSHNEDHDADDEDDSHMGSTEVEKEELPGEAFKEMLETQQSFLDVNVQTGNSNQEELMDCGVDLAADECASDQKELATDSDPVPESDDDHVDNNQDQKAGEELHSDFKGESTETMEIDSETVQAVQSLTQETSEHEDTFQDCAETQEACRSLQNYAHNDQSPQMTTLDDCQQSDHSSPVSSVHSHPSQSVRSVNSPNVAPLENSYAQISPDQSAISVPSLQNMETSPMMDVPSVSDHSQQVVDSGFSDLGSIESTTENYENPSSYDSTMGSSICGNNSSQNSCSYSSLTSSNLTQSSCAVTQQISNINGSCSMMQQANINSPPTCNVKSPQGCVVERPPSGNQQLSQCSMAANFTPPMQLTEIPETSNANIGLYERMGQSEFGAGHYSQPSATFSLAKLQQLTNTLMDHSLPYSHSAAVTSYANSASLSAPLSNTGLVQLSQSPHAVPGGPQAQATMTPPPNLTPPPMNLPPPLLQRNMTSSNIGISHTQRLQTQMASKGHVSVRTKSTPLPPAAAAHQPQIYGRASQTVAMQGPARTLTMQRGMNMSVNLMPAPAYNVNSVNMNMNTLNAMNGYSMSQPMMNSGYHSNHGYMNQTPQYPMQMQMGMMGTQPYAQQPMQTAPHSNMMYTPPGHHGYMNTGMSKQSLNGSYMRR</sequence>
<feature type="compositionally biased region" description="Polar residues" evidence="22">
    <location>
        <begin position="894"/>
        <end position="906"/>
    </location>
</feature>
<keyword evidence="6" id="KW-0597">Phosphoprotein</keyword>
<dbReference type="Gene3D" id="3.40.630.30">
    <property type="match status" value="1"/>
</dbReference>
<evidence type="ECO:0000256" key="7">
    <source>
        <dbReference type="ARBA" id="ARBA00022679"/>
    </source>
</evidence>
<protein>
    <recommendedName>
        <fullName evidence="3">histone acetyltransferase</fullName>
        <ecNumber evidence="3">2.3.1.48</ecNumber>
    </recommendedName>
</protein>
<dbReference type="InterPro" id="IPR001965">
    <property type="entry name" value="Znf_PHD"/>
</dbReference>
<dbReference type="SUPFAM" id="SSF46785">
    <property type="entry name" value="Winged helix' DNA-binding domain"/>
    <property type="match status" value="1"/>
</dbReference>
<keyword evidence="16" id="KW-0010">Activator</keyword>
<feature type="compositionally biased region" description="Polar residues" evidence="22">
    <location>
        <begin position="1347"/>
        <end position="1358"/>
    </location>
</feature>
<feature type="compositionally biased region" description="Pro residues" evidence="22">
    <location>
        <begin position="1646"/>
        <end position="1662"/>
    </location>
</feature>
<keyword evidence="19" id="KW-0012">Acyltransferase</keyword>
<keyword evidence="14" id="KW-0007">Acetylation</keyword>
<reference evidence="27" key="1">
    <citation type="submission" date="2020-02" db="EMBL/GenBank/DDBJ databases">
        <authorList>
            <person name="Enbody D E."/>
            <person name="Pettersson E M."/>
        </authorList>
    </citation>
    <scope>NUCLEOTIDE SEQUENCE [LARGE SCALE GENOMIC DNA]</scope>
</reference>
<dbReference type="InterPro" id="IPR005818">
    <property type="entry name" value="Histone_H1/H5_H15"/>
</dbReference>
<feature type="region of interest" description="Disordered" evidence="22">
    <location>
        <begin position="1024"/>
        <end position="1226"/>
    </location>
</feature>
<proteinExistence type="inferred from homology"/>
<dbReference type="CDD" id="cd04301">
    <property type="entry name" value="NAT_SF"/>
    <property type="match status" value="1"/>
</dbReference>
<evidence type="ECO:0000256" key="12">
    <source>
        <dbReference type="ARBA" id="ARBA00022843"/>
    </source>
</evidence>
<keyword evidence="8" id="KW-0479">Metal-binding</keyword>
<keyword evidence="15" id="KW-0805">Transcription regulation</keyword>
<comment type="subcellular location">
    <subcellularLocation>
        <location evidence="1">Nucleus</location>
    </subcellularLocation>
</comment>
<evidence type="ECO:0000256" key="15">
    <source>
        <dbReference type="ARBA" id="ARBA00023015"/>
    </source>
</evidence>
<dbReference type="GO" id="GO:0003677">
    <property type="term" value="F:DNA binding"/>
    <property type="evidence" value="ECO:0007669"/>
    <property type="project" value="InterPro"/>
</dbReference>
<feature type="compositionally biased region" description="Polar residues" evidence="22">
    <location>
        <begin position="379"/>
        <end position="399"/>
    </location>
</feature>
<evidence type="ECO:0000259" key="24">
    <source>
        <dbReference type="PROSITE" id="PS51504"/>
    </source>
</evidence>